<feature type="compositionally biased region" description="Polar residues" evidence="1">
    <location>
        <begin position="47"/>
        <end position="65"/>
    </location>
</feature>
<dbReference type="EMBL" id="KB909324">
    <property type="protein sequence ID" value="EOB12555.1"/>
    <property type="molecule type" value="Genomic_DNA"/>
</dbReference>
<dbReference type="AlphaFoldDB" id="R0MEK6"/>
<feature type="region of interest" description="Disordered" evidence="1">
    <location>
        <begin position="43"/>
        <end position="154"/>
    </location>
</feature>
<proteinExistence type="predicted"/>
<keyword evidence="3" id="KW-1185">Reference proteome</keyword>
<reference evidence="2 3" key="1">
    <citation type="journal article" date="2013" name="BMC Genomics">
        <title>Comparative genomics of parasitic silkworm microsporidia reveal an association between genome expansion and host adaptation.</title>
        <authorList>
            <person name="Pan G."/>
            <person name="Xu J."/>
            <person name="Li T."/>
            <person name="Xia Q."/>
            <person name="Liu S.L."/>
            <person name="Zhang G."/>
            <person name="Li S."/>
            <person name="Li C."/>
            <person name="Liu H."/>
            <person name="Yang L."/>
            <person name="Liu T."/>
            <person name="Zhang X."/>
            <person name="Wu Z."/>
            <person name="Fan W."/>
            <person name="Dang X."/>
            <person name="Xiang H."/>
            <person name="Tao M."/>
            <person name="Li Y."/>
            <person name="Hu J."/>
            <person name="Li Z."/>
            <person name="Lin L."/>
            <person name="Luo J."/>
            <person name="Geng L."/>
            <person name="Wang L."/>
            <person name="Long M."/>
            <person name="Wan Y."/>
            <person name="He N."/>
            <person name="Zhang Z."/>
            <person name="Lu C."/>
            <person name="Keeling P.J."/>
            <person name="Wang J."/>
            <person name="Xiang Z."/>
            <person name="Zhou Z."/>
        </authorList>
    </citation>
    <scope>NUCLEOTIDE SEQUENCE [LARGE SCALE GENOMIC DNA]</scope>
    <source>
        <strain evidence="3">CQ1 / CVCC 102059</strain>
    </source>
</reference>
<evidence type="ECO:0000313" key="2">
    <source>
        <dbReference type="EMBL" id="EOB12555.1"/>
    </source>
</evidence>
<dbReference type="HOGENOM" id="CLU_1195176_0_0_1"/>
<evidence type="ECO:0000256" key="1">
    <source>
        <dbReference type="SAM" id="MobiDB-lite"/>
    </source>
</evidence>
<feature type="compositionally biased region" description="Polar residues" evidence="1">
    <location>
        <begin position="106"/>
        <end position="118"/>
    </location>
</feature>
<dbReference type="VEuPathDB" id="MicrosporidiaDB:NBO_416g0002"/>
<feature type="compositionally biased region" description="Low complexity" evidence="1">
    <location>
        <begin position="142"/>
        <end position="154"/>
    </location>
</feature>
<gene>
    <name evidence="2" type="ORF">NBO_416g0002</name>
</gene>
<evidence type="ECO:0000313" key="3">
    <source>
        <dbReference type="Proteomes" id="UP000016927"/>
    </source>
</evidence>
<name>R0MEK6_NOSB1</name>
<protein>
    <submittedName>
        <fullName evidence="2">Uncharacterized protein</fullName>
    </submittedName>
</protein>
<organism evidence="2 3">
    <name type="scientific">Nosema bombycis (strain CQ1 / CVCC 102059)</name>
    <name type="common">Microsporidian parasite</name>
    <name type="synonym">Pebrine of silkworm</name>
    <dbReference type="NCBI Taxonomy" id="578461"/>
    <lineage>
        <taxon>Eukaryota</taxon>
        <taxon>Fungi</taxon>
        <taxon>Fungi incertae sedis</taxon>
        <taxon>Microsporidia</taxon>
        <taxon>Nosematidae</taxon>
        <taxon>Nosema</taxon>
    </lineage>
</organism>
<dbReference type="Proteomes" id="UP000016927">
    <property type="component" value="Unassembled WGS sequence"/>
</dbReference>
<sequence>MGNLDPITNGYHLKSYSCRNDDSKQQFIIMNMTNANEPKTPPALFPNSVNYNNQTDSSTNATNGKATPGPLPNNVNNNNHLDSSINATNGKATPAGLPNNVNNNNHQTDSFTNTTNGKATPGPMPNGVNGTPMPATMSNGVNYSSQNNGNGTSSNTNMPNILFIPVSLDQNYASEFLKGSHLNNNLNPLCFDTNISAPPTSFNNVYKFRRPAQLGNECNNHLQWTYTFRPLY</sequence>
<feature type="compositionally biased region" description="Polar residues" evidence="1">
    <location>
        <begin position="80"/>
        <end position="91"/>
    </location>
</feature>
<accession>R0MEK6</accession>